<comment type="caution">
    <text evidence="2">The sequence shown here is derived from an EMBL/GenBank/DDBJ whole genome shotgun (WGS) entry which is preliminary data.</text>
</comment>
<dbReference type="InterPro" id="IPR047138">
    <property type="entry name" value="RHPN1_2"/>
</dbReference>
<organism evidence="2 3">
    <name type="scientific">Brachionus plicatilis</name>
    <name type="common">Marine rotifer</name>
    <name type="synonym">Brachionus muelleri</name>
    <dbReference type="NCBI Taxonomy" id="10195"/>
    <lineage>
        <taxon>Eukaryota</taxon>
        <taxon>Metazoa</taxon>
        <taxon>Spiralia</taxon>
        <taxon>Gnathifera</taxon>
        <taxon>Rotifera</taxon>
        <taxon>Eurotatoria</taxon>
        <taxon>Monogononta</taxon>
        <taxon>Pseudotrocha</taxon>
        <taxon>Ploima</taxon>
        <taxon>Brachionidae</taxon>
        <taxon>Brachionus</taxon>
    </lineage>
</organism>
<dbReference type="STRING" id="10195.A0A3M7SAI8"/>
<dbReference type="PANTHER" id="PTHR23031">
    <property type="entry name" value="RHOPHILIN"/>
    <property type="match status" value="1"/>
</dbReference>
<evidence type="ECO:0000256" key="1">
    <source>
        <dbReference type="SAM" id="MobiDB-lite"/>
    </source>
</evidence>
<dbReference type="OrthoDB" id="64867at2759"/>
<gene>
    <name evidence="2" type="ORF">BpHYR1_038715</name>
</gene>
<proteinExistence type="predicted"/>
<accession>A0A3M7SAI8</accession>
<protein>
    <submittedName>
        <fullName evidence="2">Isoform A</fullName>
    </submittedName>
</protein>
<evidence type="ECO:0000313" key="2">
    <source>
        <dbReference type="EMBL" id="RNA32588.1"/>
    </source>
</evidence>
<feature type="compositionally biased region" description="Basic and acidic residues" evidence="1">
    <location>
        <begin position="435"/>
        <end position="450"/>
    </location>
</feature>
<reference evidence="2 3" key="1">
    <citation type="journal article" date="2018" name="Sci. Rep.">
        <title>Genomic signatures of local adaptation to the degree of environmental predictability in rotifers.</title>
        <authorList>
            <person name="Franch-Gras L."/>
            <person name="Hahn C."/>
            <person name="Garcia-Roger E.M."/>
            <person name="Carmona M.J."/>
            <person name="Serra M."/>
            <person name="Gomez A."/>
        </authorList>
    </citation>
    <scope>NUCLEOTIDE SEQUENCE [LARGE SCALE GENOMIC DNA]</scope>
    <source>
        <strain evidence="2">HYR1</strain>
    </source>
</reference>
<dbReference type="GO" id="GO:0051497">
    <property type="term" value="P:negative regulation of stress fiber assembly"/>
    <property type="evidence" value="ECO:0007669"/>
    <property type="project" value="TreeGrafter"/>
</dbReference>
<sequence length="461" mass="53190">MLLYKSMKFQKSHDIYDKKISKVSAINLEVGFLIKNSAILDEDVVLQPIDPVFDNYDSRDFFNLLGPIKVYSSENELSIPYSCILRKLPNNPTFGITVKGDSPVRINNVDPNSYAYFCFINLNVSITFLREKKISKYKNLKKFSFKKKLKKPVVFLVLNMCAGIRQGDFIIAIQDTDVRWSKHGEVVSKIRSQLTSVKLTLLSCKTIPREVPIFCEDNQNNKIKNCCDKTESAVLSPTSCKKILSNNFNSDEPDLIENHIWWNKFESEKKSFAKSERLRQRIFKLPNGMHSTRCKSPFVNLIENNFLTNKICHAAKNGSNNLEEKCSRYKLNNLFRSTNNLCPQKQDQSKDTKENIVFWTNLQSSIKTPLTNTLTLGRKFKKNVLKLSLFNNFNSNEADNINESKNLDENTPHSHKMPPLPSTVKSKKLRRKIKLKELDKTNETDGLLKNKKEKNKKILKN</sequence>
<feature type="compositionally biased region" description="Basic residues" evidence="1">
    <location>
        <begin position="425"/>
        <end position="434"/>
    </location>
</feature>
<evidence type="ECO:0000313" key="3">
    <source>
        <dbReference type="Proteomes" id="UP000276133"/>
    </source>
</evidence>
<feature type="compositionally biased region" description="Basic residues" evidence="1">
    <location>
        <begin position="451"/>
        <end position="461"/>
    </location>
</feature>
<dbReference type="Proteomes" id="UP000276133">
    <property type="component" value="Unassembled WGS sequence"/>
</dbReference>
<name>A0A3M7SAI8_BRAPC</name>
<dbReference type="InterPro" id="IPR036034">
    <property type="entry name" value="PDZ_sf"/>
</dbReference>
<feature type="region of interest" description="Disordered" evidence="1">
    <location>
        <begin position="398"/>
        <end position="461"/>
    </location>
</feature>
<dbReference type="SUPFAM" id="SSF50156">
    <property type="entry name" value="PDZ domain-like"/>
    <property type="match status" value="1"/>
</dbReference>
<dbReference type="EMBL" id="REGN01001783">
    <property type="protein sequence ID" value="RNA32588.1"/>
    <property type="molecule type" value="Genomic_DNA"/>
</dbReference>
<keyword evidence="3" id="KW-1185">Reference proteome</keyword>
<dbReference type="AlphaFoldDB" id="A0A3M7SAI8"/>
<dbReference type="PANTHER" id="PTHR23031:SF15">
    <property type="entry name" value="LD12055P"/>
    <property type="match status" value="1"/>
</dbReference>
<dbReference type="Gene3D" id="2.30.42.10">
    <property type="match status" value="1"/>
</dbReference>